<keyword evidence="3" id="KW-1185">Reference proteome</keyword>
<evidence type="ECO:0000313" key="3">
    <source>
        <dbReference type="Proteomes" id="UP000226431"/>
    </source>
</evidence>
<feature type="region of interest" description="Disordered" evidence="1">
    <location>
        <begin position="84"/>
        <end position="122"/>
    </location>
</feature>
<comment type="caution">
    <text evidence="2">The sequence shown here is derived from an EMBL/GenBank/DDBJ whole genome shotgun (WGS) entry which is preliminary data.</text>
</comment>
<dbReference type="EMBL" id="NJES01000758">
    <property type="protein sequence ID" value="PHH69480.1"/>
    <property type="molecule type" value="Genomic_DNA"/>
</dbReference>
<protein>
    <submittedName>
        <fullName evidence="2">Uncharacterized protein</fullName>
    </submittedName>
</protein>
<feature type="compositionally biased region" description="Basic and acidic residues" evidence="1">
    <location>
        <begin position="176"/>
        <end position="185"/>
    </location>
</feature>
<evidence type="ECO:0000256" key="1">
    <source>
        <dbReference type="SAM" id="MobiDB-lite"/>
    </source>
</evidence>
<dbReference type="OrthoDB" id="5426982at2759"/>
<accession>A0A2C5YPN7</accession>
<gene>
    <name evidence="2" type="ORF">CDD80_6701</name>
</gene>
<feature type="region of interest" description="Disordered" evidence="1">
    <location>
        <begin position="153"/>
        <end position="185"/>
    </location>
</feature>
<organism evidence="2 3">
    <name type="scientific">Ophiocordyceps camponoti-rufipedis</name>
    <dbReference type="NCBI Taxonomy" id="2004952"/>
    <lineage>
        <taxon>Eukaryota</taxon>
        <taxon>Fungi</taxon>
        <taxon>Dikarya</taxon>
        <taxon>Ascomycota</taxon>
        <taxon>Pezizomycotina</taxon>
        <taxon>Sordariomycetes</taxon>
        <taxon>Hypocreomycetidae</taxon>
        <taxon>Hypocreales</taxon>
        <taxon>Ophiocordycipitaceae</taxon>
        <taxon>Ophiocordyceps</taxon>
    </lineage>
</organism>
<name>A0A2C5YPN7_9HYPO</name>
<sequence length="574" mass="64423">MDGPDNHNPRLDVDELFDRFFDYTLLCSFADPSLEDPSSAHALDGFSSLVPPRRSPPSPPLLDHRLSLDELGPDLDLVRMTARESDLSAQTPPDLVQGGSTSPSDHSGSLLSDQVDDSHHHPPHVTLREAQAHDDEWTYPQTDAIKAVVTGYPPHIHVQGDGPSSAPAAGQKRRRSLNDPEKTADVRKTGACLPCRLSKTRCHESGVCPACRKSFPSQSHLVCTRKTPAMAWPILTRGPDVWSRNARLEETLCSGPRKHIGKPKEISIFLTSDTSSPPLLATVQPYTSTNDPEEAGSLNKADFPSAYVPSYPKLQAWVEAQIRREQGSEFPQTLQRFLLAYAHGGRSLPKHELVGNVHTLNCFFRIWKTSSFSCRDPTNKMANLPLSVQARLRSIARGALKSYEYKVLKALDECLGQHAQPKPSERMAIWASLWQLILMYRDLLNAFVAKRGSTPASQVESFDYHHKQLAETYFPLMAIFYHCQFRNKKNLDEASMDFLHDWQIPGIMPQQKVELIGLSQQLLGDARKNMYQALKDSRDVTDYILYKLVIENELSKLKARKRSKKDGAKPNYKT</sequence>
<dbReference type="STRING" id="2004952.A0A2C5YPN7"/>
<dbReference type="AlphaFoldDB" id="A0A2C5YPN7"/>
<dbReference type="Proteomes" id="UP000226431">
    <property type="component" value="Unassembled WGS sequence"/>
</dbReference>
<reference evidence="2 3" key="1">
    <citation type="submission" date="2017-06" db="EMBL/GenBank/DDBJ databases">
        <title>Ant-infecting Ophiocordyceps genomes reveal a high diversity of potential behavioral manipulation genes and a possible major role for enterotoxins.</title>
        <authorList>
            <person name="De Bekker C."/>
            <person name="Evans H.C."/>
            <person name="Brachmann A."/>
            <person name="Hughes D.P."/>
        </authorList>
    </citation>
    <scope>NUCLEOTIDE SEQUENCE [LARGE SCALE GENOMIC DNA]</scope>
    <source>
        <strain evidence="2 3">Map16</strain>
    </source>
</reference>
<feature type="compositionally biased region" description="Polar residues" evidence="1">
    <location>
        <begin position="98"/>
        <end position="112"/>
    </location>
</feature>
<evidence type="ECO:0000313" key="2">
    <source>
        <dbReference type="EMBL" id="PHH69480.1"/>
    </source>
</evidence>
<proteinExistence type="predicted"/>